<dbReference type="Pfam" id="PF00588">
    <property type="entry name" value="SpoU_methylase"/>
    <property type="match status" value="1"/>
</dbReference>
<dbReference type="SUPFAM" id="SSF75217">
    <property type="entry name" value="alpha/beta knot"/>
    <property type="match status" value="1"/>
</dbReference>
<dbReference type="EC" id="2.1.1.207" evidence="6"/>
<dbReference type="HAMAP" id="MF_01885">
    <property type="entry name" value="tRNA_methyltr_TrmL"/>
    <property type="match status" value="1"/>
</dbReference>
<evidence type="ECO:0000313" key="10">
    <source>
        <dbReference type="Proteomes" id="UP001142610"/>
    </source>
</evidence>
<dbReference type="GO" id="GO:0005737">
    <property type="term" value="C:cytoplasm"/>
    <property type="evidence" value="ECO:0007669"/>
    <property type="project" value="UniProtKB-SubCell"/>
</dbReference>
<evidence type="ECO:0000256" key="1">
    <source>
        <dbReference type="ARBA" id="ARBA00022490"/>
    </source>
</evidence>
<organism evidence="9 10">
    <name type="scientific">Parvularcula maris</name>
    <dbReference type="NCBI Taxonomy" id="2965077"/>
    <lineage>
        <taxon>Bacteria</taxon>
        <taxon>Pseudomonadati</taxon>
        <taxon>Pseudomonadota</taxon>
        <taxon>Alphaproteobacteria</taxon>
        <taxon>Parvularculales</taxon>
        <taxon>Parvularculaceae</taxon>
        <taxon>Parvularcula</taxon>
    </lineage>
</organism>
<dbReference type="AlphaFoldDB" id="A0A9X2RK51"/>
<comment type="subunit">
    <text evidence="6">Homodimer.</text>
</comment>
<keyword evidence="10" id="KW-1185">Reference proteome</keyword>
<name>A0A9X2RK51_9PROT</name>
<dbReference type="PANTHER" id="PTHR42971:SF1">
    <property type="entry name" value="TRNA (CYTIDINE(34)-2'-O)-METHYLTRANSFERASE"/>
    <property type="match status" value="1"/>
</dbReference>
<feature type="binding site" evidence="6 7">
    <location>
        <position position="97"/>
    </location>
    <ligand>
        <name>S-adenosyl-L-methionine</name>
        <dbReference type="ChEBI" id="CHEBI:59789"/>
    </ligand>
</feature>
<comment type="caution">
    <text evidence="9">The sequence shown here is derived from an EMBL/GenBank/DDBJ whole genome shotgun (WGS) entry which is preliminary data.</text>
</comment>
<feature type="domain" description="tRNA/rRNA methyltransferase SpoU type" evidence="8">
    <location>
        <begin position="4"/>
        <end position="136"/>
    </location>
</feature>
<keyword evidence="3 6" id="KW-0808">Transferase</keyword>
<keyword evidence="1 6" id="KW-0963">Cytoplasm</keyword>
<dbReference type="GO" id="GO:0008175">
    <property type="term" value="F:tRNA methyltransferase activity"/>
    <property type="evidence" value="ECO:0007669"/>
    <property type="project" value="UniProtKB-UniRule"/>
</dbReference>
<evidence type="ECO:0000256" key="5">
    <source>
        <dbReference type="ARBA" id="ARBA00022694"/>
    </source>
</evidence>
<evidence type="ECO:0000256" key="6">
    <source>
        <dbReference type="HAMAP-Rule" id="MF_01885"/>
    </source>
</evidence>
<dbReference type="RefSeq" id="WP_256619121.1">
    <property type="nucleotide sequence ID" value="NZ_JANIBC010000004.1"/>
</dbReference>
<keyword evidence="2 6" id="KW-0489">Methyltransferase</keyword>
<evidence type="ECO:0000256" key="7">
    <source>
        <dbReference type="PIRSR" id="PIRSR029256-1"/>
    </source>
</evidence>
<feature type="binding site" evidence="6 7">
    <location>
        <position position="117"/>
    </location>
    <ligand>
        <name>S-adenosyl-L-methionine</name>
        <dbReference type="ChEBI" id="CHEBI:59789"/>
    </ligand>
</feature>
<feature type="binding site" evidence="6 7">
    <location>
        <position position="125"/>
    </location>
    <ligand>
        <name>S-adenosyl-L-methionine</name>
        <dbReference type="ChEBI" id="CHEBI:59789"/>
    </ligand>
</feature>
<dbReference type="Gene3D" id="3.40.1280.10">
    <property type="match status" value="1"/>
</dbReference>
<comment type="catalytic activity">
    <reaction evidence="6">
        <text>cytidine(34) in tRNA + S-adenosyl-L-methionine = 2'-O-methylcytidine(34) in tRNA + S-adenosyl-L-homocysteine + H(+)</text>
        <dbReference type="Rhea" id="RHEA:43084"/>
        <dbReference type="Rhea" id="RHEA-COMP:10331"/>
        <dbReference type="Rhea" id="RHEA-COMP:10332"/>
        <dbReference type="ChEBI" id="CHEBI:15378"/>
        <dbReference type="ChEBI" id="CHEBI:57856"/>
        <dbReference type="ChEBI" id="CHEBI:59789"/>
        <dbReference type="ChEBI" id="CHEBI:74495"/>
        <dbReference type="ChEBI" id="CHEBI:82748"/>
        <dbReference type="EC" id="2.1.1.207"/>
    </reaction>
</comment>
<evidence type="ECO:0000256" key="4">
    <source>
        <dbReference type="ARBA" id="ARBA00022691"/>
    </source>
</evidence>
<proteinExistence type="inferred from homology"/>
<dbReference type="PANTHER" id="PTHR42971">
    <property type="entry name" value="TRNA (CYTIDINE(34)-2'-O)-METHYLTRANSFERASE"/>
    <property type="match status" value="1"/>
</dbReference>
<dbReference type="InterPro" id="IPR001537">
    <property type="entry name" value="SpoU_MeTrfase"/>
</dbReference>
<comment type="similarity">
    <text evidence="6">Belongs to the class IV-like SAM-binding methyltransferase superfamily. RNA methyltransferase TrmH family. TrmL subfamily.</text>
</comment>
<dbReference type="InterPro" id="IPR029026">
    <property type="entry name" value="tRNA_m1G_MTases_N"/>
</dbReference>
<dbReference type="InterPro" id="IPR029028">
    <property type="entry name" value="Alpha/beta_knot_MTases"/>
</dbReference>
<comment type="subcellular location">
    <subcellularLocation>
        <location evidence="6">Cytoplasm</location>
    </subcellularLocation>
</comment>
<dbReference type="EMBL" id="JANIBC010000004">
    <property type="protein sequence ID" value="MCQ8185252.1"/>
    <property type="molecule type" value="Genomic_DNA"/>
</dbReference>
<protein>
    <recommendedName>
        <fullName evidence="6">tRNA (cytidine(34)-2'-O)-methyltransferase</fullName>
        <ecNumber evidence="6">2.1.1.207</ecNumber>
    </recommendedName>
    <alternativeName>
        <fullName evidence="6">tRNA (cytidine/uridine-2'-O-)-methyltransferase TrmL</fullName>
    </alternativeName>
</protein>
<keyword evidence="4 6" id="KW-0949">S-adenosyl-L-methionine</keyword>
<feature type="binding site" evidence="6 7">
    <location>
        <position position="75"/>
    </location>
    <ligand>
        <name>S-adenosyl-L-methionine</name>
        <dbReference type="ChEBI" id="CHEBI:59789"/>
    </ligand>
</feature>
<evidence type="ECO:0000259" key="8">
    <source>
        <dbReference type="Pfam" id="PF00588"/>
    </source>
</evidence>
<dbReference type="Proteomes" id="UP001142610">
    <property type="component" value="Unassembled WGS sequence"/>
</dbReference>
<dbReference type="InterPro" id="IPR016914">
    <property type="entry name" value="TrmL"/>
</dbReference>
<reference evidence="9" key="1">
    <citation type="submission" date="2022-07" db="EMBL/GenBank/DDBJ databases">
        <title>Parvularcula maris sp. nov., an algicidal bacterium isolated from seawater.</title>
        <authorList>
            <person name="Li F."/>
        </authorList>
    </citation>
    <scope>NUCLEOTIDE SEQUENCE</scope>
    <source>
        <strain evidence="9">BGMRC 0090</strain>
    </source>
</reference>
<keyword evidence="5 6" id="KW-0819">tRNA processing</keyword>
<dbReference type="GO" id="GO:0003723">
    <property type="term" value="F:RNA binding"/>
    <property type="evidence" value="ECO:0007669"/>
    <property type="project" value="InterPro"/>
</dbReference>
<accession>A0A9X2RK51</accession>
<comment type="catalytic activity">
    <reaction evidence="6">
        <text>5-carboxymethylaminomethyluridine(34) in tRNA(Leu) + S-adenosyl-L-methionine = 5-carboxymethylaminomethyl-2'-O-methyluridine(34) in tRNA(Leu) + S-adenosyl-L-homocysteine + H(+)</text>
        <dbReference type="Rhea" id="RHEA:43088"/>
        <dbReference type="Rhea" id="RHEA-COMP:10333"/>
        <dbReference type="Rhea" id="RHEA-COMP:10334"/>
        <dbReference type="ChEBI" id="CHEBI:15378"/>
        <dbReference type="ChEBI" id="CHEBI:57856"/>
        <dbReference type="ChEBI" id="CHEBI:59789"/>
        <dbReference type="ChEBI" id="CHEBI:74508"/>
        <dbReference type="ChEBI" id="CHEBI:74511"/>
        <dbReference type="EC" id="2.1.1.207"/>
    </reaction>
</comment>
<sequence length="145" mass="15847">MPKLALYQPEIAANLGAIIRSAACFGAELHVIEPCGFPWREREIGKAALDYQTTLVRHVDWDAFRRDVPGRLVLMTTRGSASLYEETFTADDIVLMGQESAGVPPHIHEAADARIRIPLAPGARSLNVGVAAAVTLSELRRQTGW</sequence>
<comment type="function">
    <text evidence="6">Methylates the ribose at the nucleotide 34 wobble position in the two leucyl isoacceptors tRNA(Leu)(CmAA) and tRNA(Leu)(cmnm5UmAA). Catalyzes the methyl transfer from S-adenosyl-L-methionine to the 2'-OH of the wobble nucleotide.</text>
</comment>
<evidence type="ECO:0000256" key="2">
    <source>
        <dbReference type="ARBA" id="ARBA00022603"/>
    </source>
</evidence>
<dbReference type="GO" id="GO:0008757">
    <property type="term" value="F:S-adenosylmethionine-dependent methyltransferase activity"/>
    <property type="evidence" value="ECO:0007669"/>
    <property type="project" value="UniProtKB-UniRule"/>
</dbReference>
<evidence type="ECO:0000313" key="9">
    <source>
        <dbReference type="EMBL" id="MCQ8185252.1"/>
    </source>
</evidence>
<evidence type="ECO:0000256" key="3">
    <source>
        <dbReference type="ARBA" id="ARBA00022679"/>
    </source>
</evidence>
<dbReference type="PIRSF" id="PIRSF029256">
    <property type="entry name" value="SpoU_TrmH_prd"/>
    <property type="match status" value="1"/>
</dbReference>
<dbReference type="GO" id="GO:0002130">
    <property type="term" value="P:wobble position ribose methylation"/>
    <property type="evidence" value="ECO:0007669"/>
    <property type="project" value="TreeGrafter"/>
</dbReference>
<gene>
    <name evidence="6" type="primary">trmL</name>
    <name evidence="9" type="ORF">NOG11_07585</name>
</gene>